<evidence type="ECO:0000313" key="3">
    <source>
        <dbReference type="Proteomes" id="UP000625711"/>
    </source>
</evidence>
<feature type="region of interest" description="Disordered" evidence="1">
    <location>
        <begin position="175"/>
        <end position="212"/>
    </location>
</feature>
<protein>
    <submittedName>
        <fullName evidence="2">Uncharacterized protein</fullName>
    </submittedName>
</protein>
<organism evidence="2 3">
    <name type="scientific">Rhynchophorus ferrugineus</name>
    <name type="common">Red palm weevil</name>
    <name type="synonym">Curculio ferrugineus</name>
    <dbReference type="NCBI Taxonomy" id="354439"/>
    <lineage>
        <taxon>Eukaryota</taxon>
        <taxon>Metazoa</taxon>
        <taxon>Ecdysozoa</taxon>
        <taxon>Arthropoda</taxon>
        <taxon>Hexapoda</taxon>
        <taxon>Insecta</taxon>
        <taxon>Pterygota</taxon>
        <taxon>Neoptera</taxon>
        <taxon>Endopterygota</taxon>
        <taxon>Coleoptera</taxon>
        <taxon>Polyphaga</taxon>
        <taxon>Cucujiformia</taxon>
        <taxon>Curculionidae</taxon>
        <taxon>Dryophthorinae</taxon>
        <taxon>Rhynchophorus</taxon>
    </lineage>
</organism>
<proteinExistence type="predicted"/>
<evidence type="ECO:0000256" key="1">
    <source>
        <dbReference type="SAM" id="MobiDB-lite"/>
    </source>
</evidence>
<accession>A0A834HQA3</accession>
<gene>
    <name evidence="2" type="ORF">GWI33_020022</name>
</gene>
<reference evidence="2" key="1">
    <citation type="submission" date="2020-08" db="EMBL/GenBank/DDBJ databases">
        <title>Genome sequencing and assembly of the red palm weevil Rhynchophorus ferrugineus.</title>
        <authorList>
            <person name="Dias G.B."/>
            <person name="Bergman C.M."/>
            <person name="Manee M."/>
        </authorList>
    </citation>
    <scope>NUCLEOTIDE SEQUENCE</scope>
    <source>
        <strain evidence="2">AA-2017</strain>
        <tissue evidence="2">Whole larva</tissue>
    </source>
</reference>
<dbReference type="EMBL" id="JAACXV010014518">
    <property type="protein sequence ID" value="KAF7266690.1"/>
    <property type="molecule type" value="Genomic_DNA"/>
</dbReference>
<feature type="region of interest" description="Disordered" evidence="1">
    <location>
        <begin position="125"/>
        <end position="152"/>
    </location>
</feature>
<name>A0A834HQA3_RHYFE</name>
<dbReference type="OrthoDB" id="10671179at2759"/>
<feature type="compositionally biased region" description="Basic and acidic residues" evidence="1">
    <location>
        <begin position="177"/>
        <end position="197"/>
    </location>
</feature>
<sequence>MSSVHESPKNFKSSREETTMNKKTQFVFTGLKNKLCRRKPVLIQRDINEKQLQSSALPLQRKRLYNARNLNQTLDSNTNVFERLYCRRSLPSESTIESVKKQYEHKKKAMEKRRELYSIIKHPHKLGPRFSNTTSPETVMDPQSISEPPTKKVCQRSSTYIAEFKIPTSRRILFESNSRKQEDEKGFTQSKLEDSPAKENNNQTGYDSGLECHENNEAAKTLEARRKSKQDINDQLHLLIDMLKDIKIELNKPHLRRSILSTESQE</sequence>
<dbReference type="AlphaFoldDB" id="A0A834HQA3"/>
<evidence type="ECO:0000313" key="2">
    <source>
        <dbReference type="EMBL" id="KAF7266690.1"/>
    </source>
</evidence>
<dbReference type="Proteomes" id="UP000625711">
    <property type="component" value="Unassembled WGS sequence"/>
</dbReference>
<comment type="caution">
    <text evidence="2">The sequence shown here is derived from an EMBL/GenBank/DDBJ whole genome shotgun (WGS) entry which is preliminary data.</text>
</comment>
<keyword evidence="3" id="KW-1185">Reference proteome</keyword>
<feature type="compositionally biased region" description="Polar residues" evidence="1">
    <location>
        <begin position="130"/>
        <end position="147"/>
    </location>
</feature>